<dbReference type="EMBL" id="JARBHB010000002">
    <property type="protein sequence ID" value="KAJ8891539.1"/>
    <property type="molecule type" value="Genomic_DNA"/>
</dbReference>
<proteinExistence type="predicted"/>
<accession>A0ABQ9I4H7</accession>
<dbReference type="PANTHER" id="PTHR46880:SF9">
    <property type="entry name" value="ZINC FINGER PROTEIN 862"/>
    <property type="match status" value="1"/>
</dbReference>
<protein>
    <recommendedName>
        <fullName evidence="3">DUF4371 domain-containing protein</fullName>
    </recommendedName>
</protein>
<evidence type="ECO:0000313" key="2">
    <source>
        <dbReference type="Proteomes" id="UP001159363"/>
    </source>
</evidence>
<evidence type="ECO:0008006" key="3">
    <source>
        <dbReference type="Google" id="ProtNLM"/>
    </source>
</evidence>
<comment type="caution">
    <text evidence="1">The sequence shown here is derived from an EMBL/GenBank/DDBJ whole genome shotgun (WGS) entry which is preliminary data.</text>
</comment>
<name>A0ABQ9I4H7_9NEOP</name>
<dbReference type="PANTHER" id="PTHR46880">
    <property type="entry name" value="RAS-ASSOCIATING DOMAIN-CONTAINING PROTEIN"/>
    <property type="match status" value="1"/>
</dbReference>
<keyword evidence="2" id="KW-1185">Reference proteome</keyword>
<dbReference type="Proteomes" id="UP001159363">
    <property type="component" value="Chromosome 2"/>
</dbReference>
<organism evidence="1 2">
    <name type="scientific">Dryococelus australis</name>
    <dbReference type="NCBI Taxonomy" id="614101"/>
    <lineage>
        <taxon>Eukaryota</taxon>
        <taxon>Metazoa</taxon>
        <taxon>Ecdysozoa</taxon>
        <taxon>Arthropoda</taxon>
        <taxon>Hexapoda</taxon>
        <taxon>Insecta</taxon>
        <taxon>Pterygota</taxon>
        <taxon>Neoptera</taxon>
        <taxon>Polyneoptera</taxon>
        <taxon>Phasmatodea</taxon>
        <taxon>Verophasmatodea</taxon>
        <taxon>Anareolatae</taxon>
        <taxon>Phasmatidae</taxon>
        <taxon>Eurycanthinae</taxon>
        <taxon>Dryococelus</taxon>
    </lineage>
</organism>
<gene>
    <name evidence="1" type="ORF">PR048_004067</name>
</gene>
<sequence>MQKMTAVFKHAKLELHNNALNKPASIQDFFVKHLLTRQRHLLVLKQNIASENLWALRQEEIAFNAVPKLVQLENRLGVDINETHVTVPKCKEFTACIDTTLKNELINNLKNTDYLTICCDGSTNVVTNKEIIFVMFINKDTCAVELKYLKITDLPN</sequence>
<reference evidence="1 2" key="1">
    <citation type="submission" date="2023-02" db="EMBL/GenBank/DDBJ databases">
        <title>LHISI_Scaffold_Assembly.</title>
        <authorList>
            <person name="Stuart O.P."/>
            <person name="Cleave R."/>
            <person name="Magrath M.J.L."/>
            <person name="Mikheyev A.S."/>
        </authorList>
    </citation>
    <scope>NUCLEOTIDE SEQUENCE [LARGE SCALE GENOMIC DNA]</scope>
    <source>
        <strain evidence="1">Daus_M_001</strain>
        <tissue evidence="1">Leg muscle</tissue>
    </source>
</reference>
<evidence type="ECO:0000313" key="1">
    <source>
        <dbReference type="EMBL" id="KAJ8891539.1"/>
    </source>
</evidence>